<evidence type="ECO:0000256" key="1">
    <source>
        <dbReference type="SAM" id="MobiDB-lite"/>
    </source>
</evidence>
<dbReference type="VEuPathDB" id="VectorBase:AMAM000049"/>
<dbReference type="Proteomes" id="UP000075901">
    <property type="component" value="Unassembled WGS sequence"/>
</dbReference>
<sequence>MRDECAFVFGKADPNTTQPQATTSSGSTTPPLDANLRKMQFENQELKRKIGQLENVMSIKSFDTAHVKALVEPFSGNDTVPVRLWIEKLESAFRVLKLNKEQQLVAACDLLTETAAIFRKTIPLTGYDELKTKLLQEFAGRKLNDESIIEQLRSHKLVGTNLLRYVMEMVEMAQGYDISEVDLVDIIINGFEDDSHTIVMLYGVQTIAELKSLLPRYEKRRVTKMCHKH</sequence>
<dbReference type="AlphaFoldDB" id="A0A182S5H6"/>
<organism evidence="2 3">
    <name type="scientific">Anopheles maculatus</name>
    <dbReference type="NCBI Taxonomy" id="74869"/>
    <lineage>
        <taxon>Eukaryota</taxon>
        <taxon>Metazoa</taxon>
        <taxon>Ecdysozoa</taxon>
        <taxon>Arthropoda</taxon>
        <taxon>Hexapoda</taxon>
        <taxon>Insecta</taxon>
        <taxon>Pterygota</taxon>
        <taxon>Neoptera</taxon>
        <taxon>Endopterygota</taxon>
        <taxon>Diptera</taxon>
        <taxon>Nematocera</taxon>
        <taxon>Culicoidea</taxon>
        <taxon>Culicidae</taxon>
        <taxon>Anophelinae</taxon>
        <taxon>Anopheles</taxon>
        <taxon>Anopheles maculatus group</taxon>
    </lineage>
</organism>
<accession>A0A182S5H6</accession>
<reference evidence="3" key="1">
    <citation type="submission" date="2013-09" db="EMBL/GenBank/DDBJ databases">
        <title>The Genome Sequence of Anopheles maculatus species B.</title>
        <authorList>
            <consortium name="The Broad Institute Genomics Platform"/>
            <person name="Neafsey D.E."/>
            <person name="Besansky N."/>
            <person name="Howell P."/>
            <person name="Walton C."/>
            <person name="Young S.K."/>
            <person name="Zeng Q."/>
            <person name="Gargeya S."/>
            <person name="Fitzgerald M."/>
            <person name="Haas B."/>
            <person name="Abouelleil A."/>
            <person name="Allen A.W."/>
            <person name="Alvarado L."/>
            <person name="Arachchi H.M."/>
            <person name="Berlin A.M."/>
            <person name="Chapman S.B."/>
            <person name="Gainer-Dewar J."/>
            <person name="Goldberg J."/>
            <person name="Griggs A."/>
            <person name="Gujja S."/>
            <person name="Hansen M."/>
            <person name="Howarth C."/>
            <person name="Imamovic A."/>
            <person name="Ireland A."/>
            <person name="Larimer J."/>
            <person name="McCowan C."/>
            <person name="Murphy C."/>
            <person name="Pearson M."/>
            <person name="Poon T.W."/>
            <person name="Priest M."/>
            <person name="Roberts A."/>
            <person name="Saif S."/>
            <person name="Shea T."/>
            <person name="Sisk P."/>
            <person name="Sykes S."/>
            <person name="Wortman J."/>
            <person name="Nusbaum C."/>
            <person name="Birren B."/>
        </authorList>
    </citation>
    <scope>NUCLEOTIDE SEQUENCE [LARGE SCALE GENOMIC DNA]</scope>
    <source>
        <strain evidence="3">maculatus3</strain>
    </source>
</reference>
<feature type="region of interest" description="Disordered" evidence="1">
    <location>
        <begin position="9"/>
        <end position="32"/>
    </location>
</feature>
<evidence type="ECO:0000313" key="3">
    <source>
        <dbReference type="Proteomes" id="UP000075901"/>
    </source>
</evidence>
<evidence type="ECO:0000313" key="2">
    <source>
        <dbReference type="EnsemblMetazoa" id="AMAM000049-PA"/>
    </source>
</evidence>
<protein>
    <submittedName>
        <fullName evidence="2">Uncharacterized protein</fullName>
    </submittedName>
</protein>
<keyword evidence="3" id="KW-1185">Reference proteome</keyword>
<feature type="compositionally biased region" description="Polar residues" evidence="1">
    <location>
        <begin position="14"/>
        <end position="30"/>
    </location>
</feature>
<proteinExistence type="predicted"/>
<dbReference type="EnsemblMetazoa" id="AMAM000049-RA">
    <property type="protein sequence ID" value="AMAM000049-PA"/>
    <property type="gene ID" value="AMAM000049"/>
</dbReference>
<name>A0A182S5H6_9DIPT</name>
<reference evidence="2" key="2">
    <citation type="submission" date="2020-05" db="UniProtKB">
        <authorList>
            <consortium name="EnsemblMetazoa"/>
        </authorList>
    </citation>
    <scope>IDENTIFICATION</scope>
    <source>
        <strain evidence="2">maculatus3</strain>
    </source>
</reference>